<evidence type="ECO:0000256" key="8">
    <source>
        <dbReference type="ARBA" id="ARBA00023295"/>
    </source>
</evidence>
<dbReference type="GO" id="GO:0030248">
    <property type="term" value="F:cellulose binding"/>
    <property type="evidence" value="ECO:0007669"/>
    <property type="project" value="InterPro"/>
</dbReference>
<dbReference type="PANTHER" id="PTHR31451:SF39">
    <property type="entry name" value="MANNAN ENDO-1,4-BETA-MANNOSIDASE 1"/>
    <property type="match status" value="1"/>
</dbReference>
<dbReference type="EMBL" id="CAVNYO010000181">
    <property type="protein sequence ID" value="CAK5272118.1"/>
    <property type="molecule type" value="Genomic_DNA"/>
</dbReference>
<feature type="domain" description="CBM1" evidence="10">
    <location>
        <begin position="17"/>
        <end position="54"/>
    </location>
</feature>
<dbReference type="EC" id="3.2.1.78" evidence="4"/>
<evidence type="ECO:0000313" key="12">
    <source>
        <dbReference type="Proteomes" id="UP001295794"/>
    </source>
</evidence>
<dbReference type="InterPro" id="IPR045053">
    <property type="entry name" value="MAN-like"/>
</dbReference>
<evidence type="ECO:0000256" key="9">
    <source>
        <dbReference type="SAM" id="SignalP"/>
    </source>
</evidence>
<dbReference type="InterPro" id="IPR001547">
    <property type="entry name" value="Glyco_hydro_5"/>
</dbReference>
<evidence type="ECO:0000256" key="1">
    <source>
        <dbReference type="ARBA" id="ARBA00001678"/>
    </source>
</evidence>
<dbReference type="AlphaFoldDB" id="A0AAD2HC47"/>
<evidence type="ECO:0000256" key="4">
    <source>
        <dbReference type="ARBA" id="ARBA00012706"/>
    </source>
</evidence>
<accession>A0AAD2HC47</accession>
<comment type="catalytic activity">
    <reaction evidence="1">
        <text>Random hydrolysis of (1-&gt;4)-beta-D-mannosidic linkages in mannans, galactomannans and glucomannans.</text>
        <dbReference type="EC" id="3.2.1.78"/>
    </reaction>
</comment>
<dbReference type="Gene3D" id="3.20.20.80">
    <property type="entry name" value="Glycosidases"/>
    <property type="match status" value="1"/>
</dbReference>
<reference evidence="11" key="1">
    <citation type="submission" date="2023-11" db="EMBL/GenBank/DDBJ databases">
        <authorList>
            <person name="De Vega J J."/>
            <person name="De Vega J J."/>
        </authorList>
    </citation>
    <scope>NUCLEOTIDE SEQUENCE</scope>
</reference>
<dbReference type="GO" id="GO:0005576">
    <property type="term" value="C:extracellular region"/>
    <property type="evidence" value="ECO:0007669"/>
    <property type="project" value="UniProtKB-SubCell"/>
</dbReference>
<dbReference type="GO" id="GO:0046355">
    <property type="term" value="P:mannan catabolic process"/>
    <property type="evidence" value="ECO:0007669"/>
    <property type="project" value="UniProtKB-ARBA"/>
</dbReference>
<evidence type="ECO:0000256" key="2">
    <source>
        <dbReference type="ARBA" id="ARBA00004613"/>
    </source>
</evidence>
<dbReference type="PANTHER" id="PTHR31451">
    <property type="match status" value="1"/>
</dbReference>
<keyword evidence="8" id="KW-0326">Glycosidase</keyword>
<proteinExistence type="inferred from homology"/>
<dbReference type="SMART" id="SM00236">
    <property type="entry name" value="fCBD"/>
    <property type="match status" value="1"/>
</dbReference>
<sequence length="443" mass="46555">MLRTGFLALSLASVALAQAPIYGQCGGGPTYTGPTTCVAGSACVFSNPFYSQCIPGAAGTTTAPPTPPTSAPGSSTTAVSTTVAALPPITTGFVKTSGTRFTLNGKPYTVAGTNAYWMTLFGYGSADLNTAMNDIVNSGSTTFRTWGFNEVTSPSGIYFNLWNGATATVNTGANGLAYLDGVIALAKSKGLHMIIALTNNWGDYGGMEVYTKQILGSGQPHDAFYTNPTVIAAFKSYVKTVVTRYANEPTIMAWELSKCGGTSAASAACNNTVITAWASNISAYIKTLDTNHLVAIGDEGFINQPGNFDYPYSGGIGIDFNANLQIKTLDFGTLHMYPNSWGESANAEAWGVQWIKDHATMMTAANKPVILEEFGVTSSPTRPTIYTDWYNTVVSSGLTGVLVWQAGSQLSGGPTPDDGNMIFPTDPVYKLMQQNAAALKARG</sequence>
<comment type="similarity">
    <text evidence="3">Belongs to the glycosyl hydrolase 5 (cellulase A) family.</text>
</comment>
<comment type="caution">
    <text evidence="11">The sequence shown here is derived from an EMBL/GenBank/DDBJ whole genome shotgun (WGS) entry which is preliminary data.</text>
</comment>
<evidence type="ECO:0000256" key="5">
    <source>
        <dbReference type="ARBA" id="ARBA00022525"/>
    </source>
</evidence>
<evidence type="ECO:0000256" key="6">
    <source>
        <dbReference type="ARBA" id="ARBA00022729"/>
    </source>
</evidence>
<dbReference type="InterPro" id="IPR000254">
    <property type="entry name" value="CBD"/>
</dbReference>
<comment type="subcellular location">
    <subcellularLocation>
        <location evidence="2">Secreted</location>
    </subcellularLocation>
</comment>
<protein>
    <recommendedName>
        <fullName evidence="4">mannan endo-1,4-beta-mannosidase</fullName>
        <ecNumber evidence="4">3.2.1.78</ecNumber>
    </recommendedName>
</protein>
<evidence type="ECO:0000256" key="7">
    <source>
        <dbReference type="ARBA" id="ARBA00022801"/>
    </source>
</evidence>
<feature type="signal peptide" evidence="9">
    <location>
        <begin position="1"/>
        <end position="17"/>
    </location>
</feature>
<dbReference type="GO" id="GO:0016985">
    <property type="term" value="F:mannan endo-1,4-beta-mannosidase activity"/>
    <property type="evidence" value="ECO:0007669"/>
    <property type="project" value="UniProtKB-EC"/>
</dbReference>
<dbReference type="Proteomes" id="UP001295794">
    <property type="component" value="Unassembled WGS sequence"/>
</dbReference>
<dbReference type="SUPFAM" id="SSF57180">
    <property type="entry name" value="Cellulose-binding domain"/>
    <property type="match status" value="1"/>
</dbReference>
<keyword evidence="12" id="KW-1185">Reference proteome</keyword>
<evidence type="ECO:0000259" key="10">
    <source>
        <dbReference type="PROSITE" id="PS51164"/>
    </source>
</evidence>
<evidence type="ECO:0000313" key="11">
    <source>
        <dbReference type="EMBL" id="CAK5272118.1"/>
    </source>
</evidence>
<keyword evidence="5" id="KW-0964">Secreted</keyword>
<dbReference type="InterPro" id="IPR017853">
    <property type="entry name" value="GH"/>
</dbReference>
<dbReference type="SUPFAM" id="SSF51445">
    <property type="entry name" value="(Trans)glycosidases"/>
    <property type="match status" value="1"/>
</dbReference>
<gene>
    <name evidence="11" type="ORF">MYCIT1_LOCUS17671</name>
</gene>
<dbReference type="Pfam" id="PF26410">
    <property type="entry name" value="GH5_mannosidase"/>
    <property type="match status" value="1"/>
</dbReference>
<keyword evidence="7" id="KW-0378">Hydrolase</keyword>
<dbReference type="InterPro" id="IPR035971">
    <property type="entry name" value="CBD_sf"/>
</dbReference>
<feature type="chain" id="PRO_5041934211" description="mannan endo-1,4-beta-mannosidase" evidence="9">
    <location>
        <begin position="18"/>
        <end position="443"/>
    </location>
</feature>
<dbReference type="PROSITE" id="PS00562">
    <property type="entry name" value="CBM1_1"/>
    <property type="match status" value="1"/>
</dbReference>
<evidence type="ECO:0000256" key="3">
    <source>
        <dbReference type="ARBA" id="ARBA00005641"/>
    </source>
</evidence>
<dbReference type="PROSITE" id="PS51164">
    <property type="entry name" value="CBM1_2"/>
    <property type="match status" value="1"/>
</dbReference>
<organism evidence="11 12">
    <name type="scientific">Mycena citricolor</name>
    <dbReference type="NCBI Taxonomy" id="2018698"/>
    <lineage>
        <taxon>Eukaryota</taxon>
        <taxon>Fungi</taxon>
        <taxon>Dikarya</taxon>
        <taxon>Basidiomycota</taxon>
        <taxon>Agaricomycotina</taxon>
        <taxon>Agaricomycetes</taxon>
        <taxon>Agaricomycetidae</taxon>
        <taxon>Agaricales</taxon>
        <taxon>Marasmiineae</taxon>
        <taxon>Mycenaceae</taxon>
        <taxon>Mycena</taxon>
    </lineage>
</organism>
<dbReference type="Pfam" id="PF00734">
    <property type="entry name" value="CBM_1"/>
    <property type="match status" value="1"/>
</dbReference>
<keyword evidence="6 9" id="KW-0732">Signal</keyword>
<name>A0AAD2HC47_9AGAR</name>